<dbReference type="AlphaFoldDB" id="A0AAV4WPM6"/>
<sequence length="95" mass="10734">MYEWPYVAVCGRALSFQIIAVLTTIDRLTLGQDLNKKRAFPIEKKKVALFLPLLCIILNFFGGGTFPLLALSFAFSLVVITSRFQLCPRNCPEHK</sequence>
<keyword evidence="1" id="KW-1133">Transmembrane helix</keyword>
<keyword evidence="1" id="KW-0472">Membrane</keyword>
<reference evidence="2 3" key="1">
    <citation type="submission" date="2021-06" db="EMBL/GenBank/DDBJ databases">
        <title>Caerostris extrusa draft genome.</title>
        <authorList>
            <person name="Kono N."/>
            <person name="Arakawa K."/>
        </authorList>
    </citation>
    <scope>NUCLEOTIDE SEQUENCE [LARGE SCALE GENOMIC DNA]</scope>
</reference>
<evidence type="ECO:0000313" key="3">
    <source>
        <dbReference type="Proteomes" id="UP001054945"/>
    </source>
</evidence>
<evidence type="ECO:0000256" key="1">
    <source>
        <dbReference type="SAM" id="Phobius"/>
    </source>
</evidence>
<dbReference type="Proteomes" id="UP001054945">
    <property type="component" value="Unassembled WGS sequence"/>
</dbReference>
<protein>
    <submittedName>
        <fullName evidence="2">Uncharacterized protein</fullName>
    </submittedName>
</protein>
<keyword evidence="1" id="KW-0812">Transmembrane</keyword>
<accession>A0AAV4WPM6</accession>
<dbReference type="EMBL" id="BPLR01016582">
    <property type="protein sequence ID" value="GIY84861.1"/>
    <property type="molecule type" value="Genomic_DNA"/>
</dbReference>
<comment type="caution">
    <text evidence="2">The sequence shown here is derived from an EMBL/GenBank/DDBJ whole genome shotgun (WGS) entry which is preliminary data.</text>
</comment>
<gene>
    <name evidence="2" type="ORF">CEXT_217851</name>
</gene>
<keyword evidence="3" id="KW-1185">Reference proteome</keyword>
<name>A0AAV4WPM6_CAEEX</name>
<evidence type="ECO:0000313" key="2">
    <source>
        <dbReference type="EMBL" id="GIY84861.1"/>
    </source>
</evidence>
<organism evidence="2 3">
    <name type="scientific">Caerostris extrusa</name>
    <name type="common">Bark spider</name>
    <name type="synonym">Caerostris bankana</name>
    <dbReference type="NCBI Taxonomy" id="172846"/>
    <lineage>
        <taxon>Eukaryota</taxon>
        <taxon>Metazoa</taxon>
        <taxon>Ecdysozoa</taxon>
        <taxon>Arthropoda</taxon>
        <taxon>Chelicerata</taxon>
        <taxon>Arachnida</taxon>
        <taxon>Araneae</taxon>
        <taxon>Araneomorphae</taxon>
        <taxon>Entelegynae</taxon>
        <taxon>Araneoidea</taxon>
        <taxon>Araneidae</taxon>
        <taxon>Caerostris</taxon>
    </lineage>
</organism>
<feature type="transmembrane region" description="Helical" evidence="1">
    <location>
        <begin position="46"/>
        <end position="62"/>
    </location>
</feature>
<proteinExistence type="predicted"/>